<dbReference type="Pfam" id="PF20148">
    <property type="entry name" value="DUF6531"/>
    <property type="match status" value="1"/>
</dbReference>
<dbReference type="CDD" id="cd20743">
    <property type="entry name" value="FIX_RhsA-like"/>
    <property type="match status" value="1"/>
</dbReference>
<feature type="domain" description="Teneurin-like YD-shell" evidence="5">
    <location>
        <begin position="1034"/>
        <end position="1225"/>
    </location>
</feature>
<dbReference type="GeneID" id="32804168"/>
<dbReference type="EMBL" id="CP132921">
    <property type="protein sequence ID" value="WMW05392.1"/>
    <property type="molecule type" value="Genomic_DNA"/>
</dbReference>
<evidence type="ECO:0000313" key="7">
    <source>
        <dbReference type="Proteomes" id="UP001183127"/>
    </source>
</evidence>
<proteinExistence type="predicted"/>
<evidence type="ECO:0000313" key="6">
    <source>
        <dbReference type="EMBL" id="WMW05392.1"/>
    </source>
</evidence>
<dbReference type="InterPro" id="IPR056823">
    <property type="entry name" value="TEN-like_YD-shell"/>
</dbReference>
<organism evidence="6 7">
    <name type="scientific">Pseudomonas entomophila</name>
    <dbReference type="NCBI Taxonomy" id="312306"/>
    <lineage>
        <taxon>Bacteria</taxon>
        <taxon>Pseudomonadati</taxon>
        <taxon>Pseudomonadota</taxon>
        <taxon>Gammaproteobacteria</taxon>
        <taxon>Pseudomonadales</taxon>
        <taxon>Pseudomonadaceae</taxon>
        <taxon>Pseudomonas</taxon>
    </lineage>
</organism>
<feature type="region of interest" description="Disordered" evidence="2">
    <location>
        <begin position="297"/>
        <end position="354"/>
    </location>
</feature>
<feature type="domain" description="Teneurin-like YD-shell" evidence="5">
    <location>
        <begin position="719"/>
        <end position="846"/>
    </location>
</feature>
<dbReference type="PRINTS" id="PR00394">
    <property type="entry name" value="RHSPROTEIN"/>
</dbReference>
<dbReference type="InterPro" id="IPR001826">
    <property type="entry name" value="RHS"/>
</dbReference>
<feature type="compositionally biased region" description="Basic and acidic residues" evidence="2">
    <location>
        <begin position="1547"/>
        <end position="1556"/>
    </location>
</feature>
<keyword evidence="7" id="KW-1185">Reference proteome</keyword>
<keyword evidence="1" id="KW-0677">Repeat</keyword>
<dbReference type="PANTHER" id="PTHR32305">
    <property type="match status" value="1"/>
</dbReference>
<dbReference type="PANTHER" id="PTHR32305:SF15">
    <property type="entry name" value="PROTEIN RHSA-RELATED"/>
    <property type="match status" value="1"/>
</dbReference>
<evidence type="ECO:0000259" key="3">
    <source>
        <dbReference type="Pfam" id="PF03527"/>
    </source>
</evidence>
<dbReference type="Proteomes" id="UP001183127">
    <property type="component" value="Chromosome"/>
</dbReference>
<dbReference type="Pfam" id="PF03527">
    <property type="entry name" value="RHS"/>
    <property type="match status" value="1"/>
</dbReference>
<protein>
    <submittedName>
        <fullName evidence="6">RHS repeat-associated core domain-containing protein</fullName>
    </submittedName>
</protein>
<gene>
    <name evidence="6" type="ORF">RAH46_24200</name>
</gene>
<sequence length="1579" mass="177859">MTDAKKREAQVAVAPLNTIDAKDVGRGAAAFDAWLQSVSGGYVTLERIKTVAGALPVVGNIMALVDALGDVVTLVKSKNRQLLDWVSLGINLIGVLPAPPTMAAARMSLRPTLFLVRQELRNSAKMLLGDSLIQVLIGHLNATIAGTIDDFVAKAQPKIASILADAGALGTKMTNEIATGLEKVVKGQLDAKGDRDKAGKQMSAAADKLLNDPKAAFSNFFGAVHSAYKAAGKGLANSATSKLLPDQIKAKVLANTSQLRALGPEMARQFAKLADPATQMSIGWMLTVLGGAVKGFRKRNKNGQPGVSKPGTTTQVEREKGKGELAVSSAQAKAKQTPSPVEPSCPIPRPIPKSTTGRSISFALGSEFIIHTDFSLPGAFPIEWQRIYHSRLTEYDQGCLGARWVTEFTTCIDVVGKGLLFHDFDGRSHDFELPKVGKSLFNAIEDLLLVRSSDDELVICRGFVRKEYYLRVGDRYYLRKLLLQNDAGCMLHYEHHHEGRPVLSDIITFQGDVKDVQRHLGTLIDEQGHITGLWEMQDGQPLRQLCGYHYDDQGDLVAAQDEHGAAWHYQYQNHLVTRYTDRTGRGMNLQWDGSAFDAKAIREWADDGSYDTRLEWDENIRLTYVTDAHGQETWYYYDILGLLYRVRYPDERSEWIFRDERKKVVRHVHTDGSEDRYDYDEQGSVVRHIRADHSQMHFAYDGRRNLIKIRDAEGGLWLRDYDQKGNLVETTDPLGNKTEFAYTPSGLVKAIKDANGNEKKLAYNAADQIVEYTDCSGKTSQWAYDAFGQLVLFTDAAGHKTAYEYKAGQLAKVIHSDNTEERFERDAEGRLLAHVDALDRCTTWTYNATGLLTSRTNAAEHTLRYRWDKLGRLINLENENESKANFLYDPVGRLLEEQGFDGLVTRYQYDPDSGRLASTQVGSRRIDLAFDSMGRLLSRVARQSDQRQEETFAYDGNGNLIQAINTASKLQWFHDEAGNLTREHQYYLGTEVPMVAVWQHEYDALNLRTATIRPDGHKINVLTYGSGHVLGMTLDQHELLAYERDDLHREVVRHQGNRLMQTQAWDSGGRLQEQVLGNSDGKSTLLKRQYQYDAVSQLTDIHDMRRGHLAYQYDPVGRLLQATSRLGVETFAFDPVGNLLDDKSQELNRPLESDTRRNKLMDNLLREYAGTHYQYDERGNLIHRLHNGEQARLSWDLFDRLTRFDDDKLTVVYSYDALGRRLHKHSTAHHQDDPRAGSGWNQMQRAKRQRELGCGYTLYGWDGDNLAWESSPPQDEGETGRTVHYLYEPGSFVPVAQALRKSPIRLLRQPDWNDRDYDVDQDPLWQHEIKPQPIDAIAWYQCDHLGTPMELTDHNGEVVWTAQYKAWGEIKETRSEWSRQIGLTNPIRFQGQYHDQETGLHYNRFRYYDSETGRFVGQDPIRYAGGLNLYAYAPNPVSWIDPWGLTEEWVHPSSLNFSQAYISDNASGYVDDMSKGKWDWKRSGPLNVAEVNGQLVSLDNRRLYAAQVANLQSVPINRVNLNDPLPAPATGGTYGSNLSKKLNSKPKGSDVPRVKLPETGTPDRPQIVSKSKKPGSPCG</sequence>
<feature type="compositionally biased region" description="Polar residues" evidence="2">
    <location>
        <begin position="302"/>
        <end position="315"/>
    </location>
</feature>
<feature type="compositionally biased region" description="Pro residues" evidence="2">
    <location>
        <begin position="340"/>
        <end position="351"/>
    </location>
</feature>
<feature type="compositionally biased region" description="Polar residues" evidence="2">
    <location>
        <begin position="328"/>
        <end position="339"/>
    </location>
</feature>
<feature type="domain" description="RHS protein conserved region" evidence="3">
    <location>
        <begin position="1337"/>
        <end position="1372"/>
    </location>
</feature>
<dbReference type="InterPro" id="IPR045351">
    <property type="entry name" value="DUF6531"/>
</dbReference>
<feature type="region of interest" description="Disordered" evidence="2">
    <location>
        <begin position="1527"/>
        <end position="1579"/>
    </location>
</feature>
<evidence type="ECO:0000256" key="2">
    <source>
        <dbReference type="SAM" id="MobiDB-lite"/>
    </source>
</evidence>
<dbReference type="NCBIfam" id="TIGR03696">
    <property type="entry name" value="Rhs_assc_core"/>
    <property type="match status" value="1"/>
</dbReference>
<dbReference type="InterPro" id="IPR022385">
    <property type="entry name" value="Rhs_assc_core"/>
</dbReference>
<dbReference type="InterPro" id="IPR006530">
    <property type="entry name" value="YD"/>
</dbReference>
<evidence type="ECO:0000256" key="1">
    <source>
        <dbReference type="ARBA" id="ARBA00022737"/>
    </source>
</evidence>
<evidence type="ECO:0000259" key="5">
    <source>
        <dbReference type="Pfam" id="PF25023"/>
    </source>
</evidence>
<dbReference type="SUPFAM" id="SSF69304">
    <property type="entry name" value="Tricorn protease N-terminal domain"/>
    <property type="match status" value="1"/>
</dbReference>
<accession>A0ABY9QMY2</accession>
<dbReference type="NCBIfam" id="TIGR01643">
    <property type="entry name" value="YD_repeat_2x"/>
    <property type="match status" value="7"/>
</dbReference>
<reference evidence="6 7" key="1">
    <citation type="submission" date="2023-08" db="EMBL/GenBank/DDBJ databases">
        <title>Complete Genome Sequence of Pseudomonas entomophila TVIN A01.</title>
        <authorList>
            <person name="Shelke T."/>
            <person name="Mahar N.S."/>
            <person name="Gupta I."/>
            <person name="Gupta V."/>
        </authorList>
    </citation>
    <scope>NUCLEOTIDE SEQUENCE [LARGE SCALE GENOMIC DNA]</scope>
    <source>
        <strain evidence="6 7">TVIN-A01</strain>
    </source>
</reference>
<dbReference type="Gene3D" id="2.180.10.10">
    <property type="entry name" value="RHS repeat-associated core"/>
    <property type="match status" value="3"/>
</dbReference>
<dbReference type="Pfam" id="PF25023">
    <property type="entry name" value="TEN_YD-shell"/>
    <property type="match status" value="2"/>
</dbReference>
<feature type="domain" description="DUF6531" evidence="4">
    <location>
        <begin position="357"/>
        <end position="431"/>
    </location>
</feature>
<evidence type="ECO:0000259" key="4">
    <source>
        <dbReference type="Pfam" id="PF20148"/>
    </source>
</evidence>
<dbReference type="RefSeq" id="WP_011532202.1">
    <property type="nucleotide sequence ID" value="NZ_CP132921.1"/>
</dbReference>
<dbReference type="InterPro" id="IPR050708">
    <property type="entry name" value="T6SS_VgrG/RHS"/>
</dbReference>
<feature type="region of interest" description="Disordered" evidence="2">
    <location>
        <begin position="1225"/>
        <end position="1244"/>
    </location>
</feature>
<name>A0ABY9QMY2_9PSED</name>